<evidence type="ECO:0000256" key="1">
    <source>
        <dbReference type="ARBA" id="ARBA00022441"/>
    </source>
</evidence>
<dbReference type="ExpressionAtlas" id="M0ZSU3">
    <property type="expression patterns" value="baseline"/>
</dbReference>
<dbReference type="PANTHER" id="PTHR46122">
    <property type="entry name" value="GALACTOSE OXIDASE/KELCH REPEAT PROTEIN-RELATED"/>
    <property type="match status" value="1"/>
</dbReference>
<proteinExistence type="predicted"/>
<organism evidence="3 4">
    <name type="scientific">Solanum tuberosum</name>
    <name type="common">Potato</name>
    <dbReference type="NCBI Taxonomy" id="4113"/>
    <lineage>
        <taxon>Eukaryota</taxon>
        <taxon>Viridiplantae</taxon>
        <taxon>Streptophyta</taxon>
        <taxon>Embryophyta</taxon>
        <taxon>Tracheophyta</taxon>
        <taxon>Spermatophyta</taxon>
        <taxon>Magnoliopsida</taxon>
        <taxon>eudicotyledons</taxon>
        <taxon>Gunneridae</taxon>
        <taxon>Pentapetalae</taxon>
        <taxon>asterids</taxon>
        <taxon>lamiids</taxon>
        <taxon>Solanales</taxon>
        <taxon>Solanaceae</taxon>
        <taxon>Solanoideae</taxon>
        <taxon>Solaneae</taxon>
        <taxon>Solanum</taxon>
    </lineage>
</organism>
<dbReference type="HOGENOM" id="CLU_2162896_0_0_1"/>
<reference evidence="3" key="2">
    <citation type="submission" date="2015-06" db="UniProtKB">
        <authorList>
            <consortium name="EnsemblPlants"/>
        </authorList>
    </citation>
    <scope>IDENTIFICATION</scope>
    <source>
        <strain evidence="3">DM1-3 516 R44</strain>
    </source>
</reference>
<evidence type="ECO:0000313" key="3">
    <source>
        <dbReference type="EnsemblPlants" id="PGSC0003DMT400007345"/>
    </source>
</evidence>
<reference evidence="4" key="1">
    <citation type="journal article" date="2011" name="Nature">
        <title>Genome sequence and analysis of the tuber crop potato.</title>
        <authorList>
            <consortium name="The Potato Genome Sequencing Consortium"/>
        </authorList>
    </citation>
    <scope>NUCLEOTIDE SEQUENCE [LARGE SCALE GENOMIC DNA]</scope>
    <source>
        <strain evidence="4">cv. DM1-3 516 R44</strain>
    </source>
</reference>
<evidence type="ECO:0000256" key="2">
    <source>
        <dbReference type="ARBA" id="ARBA00022737"/>
    </source>
</evidence>
<accession>M0ZSU3</accession>
<keyword evidence="4" id="KW-1185">Reference proteome</keyword>
<dbReference type="EnsemblPlants" id="PGSC0003DMT400007345">
    <property type="protein sequence ID" value="PGSC0003DMT400007345"/>
    <property type="gene ID" value="PGSC0003DMG400002826"/>
</dbReference>
<protein>
    <submittedName>
        <fullName evidence="3">Kelch repeat-containing F-box family protein</fullName>
    </submittedName>
</protein>
<keyword evidence="2" id="KW-0677">Repeat</keyword>
<dbReference type="AlphaFoldDB" id="M0ZSU3"/>
<dbReference type="Proteomes" id="UP000011115">
    <property type="component" value="Unassembled WGS sequence"/>
</dbReference>
<keyword evidence="1" id="KW-0880">Kelch repeat</keyword>
<name>M0ZSU3_SOLTU</name>
<evidence type="ECO:0000313" key="4">
    <source>
        <dbReference type="Proteomes" id="UP000011115"/>
    </source>
</evidence>
<dbReference type="OrthoDB" id="191037at2759"/>
<sequence>MLEDRSCLVPRDFTRESNNWSACMNYSLDMIEVQHGKRPLENNQEDEVVQRKLPKLSDARDGEEVVLASPDDQAGHIEVNSWVPSEGPPQWNLLGRKRSGSFVYNCAVMGC</sequence>
<dbReference type="Gramene" id="PGSC0003DMT400007345">
    <property type="protein sequence ID" value="PGSC0003DMT400007345"/>
    <property type="gene ID" value="PGSC0003DMG400002826"/>
</dbReference>
<dbReference type="PANTHER" id="PTHR46122:SF2">
    <property type="entry name" value="F-BOX_KELCH-REPEAT PROTEIN SKIP11"/>
    <property type="match status" value="1"/>
</dbReference>
<gene>
    <name evidence="3" type="primary">LOC102593767</name>
</gene>
<dbReference type="InterPro" id="IPR052439">
    <property type="entry name" value="F-box/Kelch-repeat"/>
</dbReference>